<dbReference type="RefSeq" id="XP_001730790.1">
    <property type="nucleotide sequence ID" value="XM_001730738.1"/>
</dbReference>
<accession>A8Q1H7</accession>
<evidence type="ECO:0000256" key="3">
    <source>
        <dbReference type="ARBA" id="ARBA00023315"/>
    </source>
</evidence>
<dbReference type="GO" id="GO:0008080">
    <property type="term" value="F:N-acetyltransferase activity"/>
    <property type="evidence" value="ECO:0007669"/>
    <property type="project" value="InterPro"/>
</dbReference>
<dbReference type="OrthoDB" id="5043642at2759"/>
<sequence>MERPVPKDANIATLLASCSMAGDVNAFLSERYDEEQLHDEADAVNDLADAPPSVWAELEVMIAEPRWRRQGLAREALQMLLYFLTADPTPCASSDTPHRSTALPIAKSRLFARISMYNAPSIALFEQLGFVRGKEYTVFEEVELSVTDESRIQCTKPLAVLEWPEPGAV</sequence>
<dbReference type="SUPFAM" id="SSF55729">
    <property type="entry name" value="Acyl-CoA N-acyltransferases (Nat)"/>
    <property type="match status" value="1"/>
</dbReference>
<proteinExistence type="inferred from homology"/>
<dbReference type="STRING" id="425265.A8Q1H7"/>
<gene>
    <name evidence="5" type="ORF">MGL_1789</name>
</gene>
<reference evidence="5 6" key="1">
    <citation type="journal article" date="2007" name="Proc. Natl. Acad. Sci. U.S.A.">
        <title>Dandruff-associated Malassezia genomes reveal convergent and divergent virulence traits shared with plant and human fungal pathogens.</title>
        <authorList>
            <person name="Xu J."/>
            <person name="Saunders C.W."/>
            <person name="Hu P."/>
            <person name="Grant R.A."/>
            <person name="Boekhout T."/>
            <person name="Kuramae E.E."/>
            <person name="Kronstad J.W."/>
            <person name="Deangelis Y.M."/>
            <person name="Reeder N.L."/>
            <person name="Johnstone K.R."/>
            <person name="Leland M."/>
            <person name="Fieno A.M."/>
            <person name="Begley W.M."/>
            <person name="Sun Y."/>
            <person name="Lacey M.P."/>
            <person name="Chaudhary T."/>
            <person name="Keough T."/>
            <person name="Chu L."/>
            <person name="Sears R."/>
            <person name="Yuan B."/>
            <person name="Dawson T.L.Jr."/>
        </authorList>
    </citation>
    <scope>NUCLEOTIDE SEQUENCE [LARGE SCALE GENOMIC DNA]</scope>
    <source>
        <strain evidence="6">ATCC MYA-4612 / CBS 7966</strain>
    </source>
</reference>
<dbReference type="Gene3D" id="3.40.630.30">
    <property type="match status" value="1"/>
</dbReference>
<dbReference type="PANTHER" id="PTHR13256:SF16">
    <property type="entry name" value="ALPHA_BETA-TUBULIN-N-ACETYLTRANSFERASE 9"/>
    <property type="match status" value="1"/>
</dbReference>
<dbReference type="KEGG" id="mgl:MGL_1789"/>
<keyword evidence="2" id="KW-0808">Transferase</keyword>
<evidence type="ECO:0000256" key="2">
    <source>
        <dbReference type="ARBA" id="ARBA00022679"/>
    </source>
</evidence>
<dbReference type="InterPro" id="IPR016181">
    <property type="entry name" value="Acyl_CoA_acyltransferase"/>
</dbReference>
<keyword evidence="6" id="KW-1185">Reference proteome</keyword>
<organism evidence="5 6">
    <name type="scientific">Malassezia globosa (strain ATCC MYA-4612 / CBS 7966)</name>
    <name type="common">Dandruff-associated fungus</name>
    <dbReference type="NCBI Taxonomy" id="425265"/>
    <lineage>
        <taxon>Eukaryota</taxon>
        <taxon>Fungi</taxon>
        <taxon>Dikarya</taxon>
        <taxon>Basidiomycota</taxon>
        <taxon>Ustilaginomycotina</taxon>
        <taxon>Malasseziomycetes</taxon>
        <taxon>Malasseziales</taxon>
        <taxon>Malasseziaceae</taxon>
        <taxon>Malassezia</taxon>
    </lineage>
</organism>
<evidence type="ECO:0000256" key="1">
    <source>
        <dbReference type="ARBA" id="ARBA00009342"/>
    </source>
</evidence>
<dbReference type="FunCoup" id="A8Q1H7">
    <property type="interactions" value="187"/>
</dbReference>
<evidence type="ECO:0000259" key="4">
    <source>
        <dbReference type="Pfam" id="PF13302"/>
    </source>
</evidence>
<comment type="similarity">
    <text evidence="1">Belongs to the acetyltransferase family. GNAT subfamily.</text>
</comment>
<comment type="caution">
    <text evidence="5">The sequence shown here is derived from an EMBL/GenBank/DDBJ whole genome shotgun (WGS) entry which is preliminary data.</text>
</comment>
<dbReference type="AlphaFoldDB" id="A8Q1H7"/>
<feature type="domain" description="N-acetyltransferase" evidence="4">
    <location>
        <begin position="53"/>
        <end position="131"/>
    </location>
</feature>
<protein>
    <recommendedName>
        <fullName evidence="4">N-acetyltransferase domain-containing protein</fullName>
    </recommendedName>
</protein>
<dbReference type="EMBL" id="AAYY01000006">
    <property type="protein sequence ID" value="EDP43576.1"/>
    <property type="molecule type" value="Genomic_DNA"/>
</dbReference>
<dbReference type="GeneID" id="5855097"/>
<dbReference type="Pfam" id="PF13302">
    <property type="entry name" value="Acetyltransf_3"/>
    <property type="match status" value="1"/>
</dbReference>
<name>A8Q1H7_MALGO</name>
<dbReference type="PANTHER" id="PTHR13256">
    <property type="entry name" value="N-ACETYLTRANSFERASE 9"/>
    <property type="match status" value="1"/>
</dbReference>
<dbReference type="Proteomes" id="UP000008837">
    <property type="component" value="Unassembled WGS sequence"/>
</dbReference>
<evidence type="ECO:0000313" key="6">
    <source>
        <dbReference type="Proteomes" id="UP000008837"/>
    </source>
</evidence>
<dbReference type="InParanoid" id="A8Q1H7"/>
<dbReference type="VEuPathDB" id="FungiDB:MGL_1789"/>
<keyword evidence="3" id="KW-0012">Acyltransferase</keyword>
<evidence type="ECO:0000313" key="5">
    <source>
        <dbReference type="EMBL" id="EDP43576.1"/>
    </source>
</evidence>
<dbReference type="InterPro" id="IPR000182">
    <property type="entry name" value="GNAT_dom"/>
</dbReference>
<dbReference type="InterPro" id="IPR039135">
    <property type="entry name" value="NAT9-like"/>
</dbReference>